<dbReference type="Proteomes" id="UP001221558">
    <property type="component" value="Chromosome"/>
</dbReference>
<gene>
    <name evidence="1" type="ORF">PQ465_00365</name>
</gene>
<name>A0ABY7WH32_9SPHI</name>
<keyword evidence="2" id="KW-1185">Reference proteome</keyword>
<dbReference type="RefSeq" id="WP_274267580.1">
    <property type="nucleotide sequence ID" value="NZ_CP117880.1"/>
</dbReference>
<organism evidence="1 2">
    <name type="scientific">Sphingobacterium oryzagri</name>
    <dbReference type="NCBI Taxonomy" id="3025669"/>
    <lineage>
        <taxon>Bacteria</taxon>
        <taxon>Pseudomonadati</taxon>
        <taxon>Bacteroidota</taxon>
        <taxon>Sphingobacteriia</taxon>
        <taxon>Sphingobacteriales</taxon>
        <taxon>Sphingobacteriaceae</taxon>
        <taxon>Sphingobacterium</taxon>
    </lineage>
</organism>
<dbReference type="EMBL" id="CP117880">
    <property type="protein sequence ID" value="WDF68852.1"/>
    <property type="molecule type" value="Genomic_DNA"/>
</dbReference>
<reference evidence="1 2" key="1">
    <citation type="submission" date="2023-02" db="EMBL/GenBank/DDBJ databases">
        <title>Genome sequence of Sphingobacterium sp. KACC 22765.</title>
        <authorList>
            <person name="Kim S."/>
            <person name="Heo J."/>
            <person name="Kwon S.-W."/>
        </authorList>
    </citation>
    <scope>NUCLEOTIDE SEQUENCE [LARGE SCALE GENOMIC DNA]</scope>
    <source>
        <strain evidence="1 2">KACC 22765</strain>
    </source>
</reference>
<proteinExistence type="predicted"/>
<evidence type="ECO:0000313" key="2">
    <source>
        <dbReference type="Proteomes" id="UP001221558"/>
    </source>
</evidence>
<protein>
    <submittedName>
        <fullName evidence="1">Uncharacterized protein</fullName>
    </submittedName>
</protein>
<accession>A0ABY7WH32</accession>
<evidence type="ECO:0000313" key="1">
    <source>
        <dbReference type="EMBL" id="WDF68852.1"/>
    </source>
</evidence>
<sequence>MGQLETEIIKQFADRLAAGLQTTFDQSSTANVVTLTPAALDLVIYIYLPDAKQRCEQQHLRAIHIDYDVLLADTEKIYARLLSLFGHGIIIYARKTVVARVDKRVSLDFIAEHHLQAPIPGKYRYGLFYAGELVSIALFSGGRHMRDQHADYRSFELLRFCHKSGYRVVGGLSKLLKAFTQDFHPDDIMTYVDRDWAQDSNLRTLGFEEKGLLPPQSYWITAGKRHVFKDAATLGNLRRDYPNGYLSYNSGSTKLLLTL</sequence>